<gene>
    <name evidence="2" type="primary">SEC21_2</name>
    <name evidence="2" type="ORF">PGTUg99_015772</name>
</gene>
<dbReference type="InterPro" id="IPR012295">
    <property type="entry name" value="TBP_dom_sf"/>
</dbReference>
<dbReference type="SUPFAM" id="SSF55711">
    <property type="entry name" value="Subdomain of clathrin and coatomer appendage domain"/>
    <property type="match status" value="1"/>
</dbReference>
<dbReference type="GO" id="GO:0030117">
    <property type="term" value="C:membrane coat"/>
    <property type="evidence" value="ECO:0007669"/>
    <property type="project" value="InterPro"/>
</dbReference>
<comment type="caution">
    <text evidence="2">The sequence shown here is derived from an EMBL/GenBank/DDBJ whole genome shotgun (WGS) entry which is preliminary data.</text>
</comment>
<dbReference type="GO" id="GO:0016192">
    <property type="term" value="P:vesicle-mediated transport"/>
    <property type="evidence" value="ECO:0007669"/>
    <property type="project" value="InterPro"/>
</dbReference>
<dbReference type="AlphaFoldDB" id="A0A5B0RU94"/>
<reference evidence="2 3" key="1">
    <citation type="submission" date="2019-05" db="EMBL/GenBank/DDBJ databases">
        <title>Emergence of the Ug99 lineage of the wheat stem rust pathogen through somatic hybridization.</title>
        <authorList>
            <person name="Li F."/>
            <person name="Upadhyaya N.M."/>
            <person name="Sperschneider J."/>
            <person name="Matny O."/>
            <person name="Nguyen-Phuc H."/>
            <person name="Mago R."/>
            <person name="Raley C."/>
            <person name="Miller M.E."/>
            <person name="Silverstein K.A.T."/>
            <person name="Henningsen E."/>
            <person name="Hirsch C.D."/>
            <person name="Visser B."/>
            <person name="Pretorius Z.A."/>
            <person name="Steffenson B.J."/>
            <person name="Schwessinger B."/>
            <person name="Dodds P.N."/>
            <person name="Figueroa M."/>
        </authorList>
    </citation>
    <scope>NUCLEOTIDE SEQUENCE [LARGE SCALE GENOMIC DNA]</scope>
    <source>
        <strain evidence="2 3">Ug99</strain>
    </source>
</reference>
<accession>A0A5B0RU94</accession>
<dbReference type="Gene3D" id="3.30.310.10">
    <property type="entry name" value="TATA-Binding Protein"/>
    <property type="match status" value="1"/>
</dbReference>
<proteinExistence type="predicted"/>
<dbReference type="EMBL" id="VDEP01000140">
    <property type="protein sequence ID" value="KAA1128625.1"/>
    <property type="molecule type" value="Genomic_DNA"/>
</dbReference>
<feature type="domain" description="Coatomer subunit gamma C-terminal" evidence="1">
    <location>
        <begin position="1"/>
        <end position="66"/>
    </location>
</feature>
<dbReference type="InterPro" id="IPR009028">
    <property type="entry name" value="Coatomer/calthrin_app_sub_C"/>
</dbReference>
<name>A0A5B0RU94_PUCGR</name>
<dbReference type="Pfam" id="PF16381">
    <property type="entry name" value="Coatomer_g_Cpla"/>
    <property type="match status" value="1"/>
</dbReference>
<dbReference type="Proteomes" id="UP000325313">
    <property type="component" value="Unassembled WGS sequence"/>
</dbReference>
<organism evidence="2 3">
    <name type="scientific">Puccinia graminis f. sp. tritici</name>
    <dbReference type="NCBI Taxonomy" id="56615"/>
    <lineage>
        <taxon>Eukaryota</taxon>
        <taxon>Fungi</taxon>
        <taxon>Dikarya</taxon>
        <taxon>Basidiomycota</taxon>
        <taxon>Pucciniomycotina</taxon>
        <taxon>Pucciniomycetes</taxon>
        <taxon>Pucciniales</taxon>
        <taxon>Pucciniaceae</taxon>
        <taxon>Puccinia</taxon>
    </lineage>
</organism>
<dbReference type="InterPro" id="IPR032154">
    <property type="entry name" value="Coatomer_g_Cpla"/>
</dbReference>
<protein>
    <submittedName>
        <fullName evidence="2">Coatomer subunit gamma</fullName>
    </submittedName>
</protein>
<dbReference type="GO" id="GO:0006886">
    <property type="term" value="P:intracellular protein transport"/>
    <property type="evidence" value="ECO:0007669"/>
    <property type="project" value="InterPro"/>
</dbReference>
<evidence type="ECO:0000313" key="3">
    <source>
        <dbReference type="Proteomes" id="UP000325313"/>
    </source>
</evidence>
<sequence>MEPLGGSENPSSTTVHTLQLAGILCGGEGNILVRTRMTFSVDQGVTIEMSARAEKPKAVQLVMSAIA</sequence>
<evidence type="ECO:0000259" key="1">
    <source>
        <dbReference type="Pfam" id="PF16381"/>
    </source>
</evidence>
<evidence type="ECO:0000313" key="2">
    <source>
        <dbReference type="EMBL" id="KAA1128625.1"/>
    </source>
</evidence>